<keyword evidence="3" id="KW-0963">Cytoplasm</keyword>
<dbReference type="GO" id="GO:0051321">
    <property type="term" value="P:meiotic cell cycle"/>
    <property type="evidence" value="ECO:0007669"/>
    <property type="project" value="TreeGrafter"/>
</dbReference>
<dbReference type="Pfam" id="PF04130">
    <property type="entry name" value="GCP_C_terminal"/>
    <property type="match status" value="1"/>
</dbReference>
<dbReference type="Gene3D" id="1.20.120.1900">
    <property type="entry name" value="Gamma-tubulin complex, C-terminal domain"/>
    <property type="match status" value="1"/>
</dbReference>
<comment type="similarity">
    <text evidence="2">Belongs to the TUBGCP family.</text>
</comment>
<dbReference type="OrthoDB" id="5860513at2759"/>
<keyword evidence="5" id="KW-0206">Cytoskeleton</keyword>
<evidence type="ECO:0000259" key="7">
    <source>
        <dbReference type="Pfam" id="PF17681"/>
    </source>
</evidence>
<dbReference type="GO" id="GO:0000922">
    <property type="term" value="C:spindle pole"/>
    <property type="evidence" value="ECO:0007669"/>
    <property type="project" value="InterPro"/>
</dbReference>
<accession>A0A835CR72</accession>
<dbReference type="Proteomes" id="UP000639338">
    <property type="component" value="Unassembled WGS sequence"/>
</dbReference>
<dbReference type="GO" id="GO:0031122">
    <property type="term" value="P:cytoplasmic microtubule organization"/>
    <property type="evidence" value="ECO:0007669"/>
    <property type="project" value="TreeGrafter"/>
</dbReference>
<dbReference type="GO" id="GO:0043015">
    <property type="term" value="F:gamma-tubulin binding"/>
    <property type="evidence" value="ECO:0007669"/>
    <property type="project" value="InterPro"/>
</dbReference>
<dbReference type="GO" id="GO:0007020">
    <property type="term" value="P:microtubule nucleation"/>
    <property type="evidence" value="ECO:0007669"/>
    <property type="project" value="InterPro"/>
</dbReference>
<dbReference type="EMBL" id="JACMRX010000003">
    <property type="protein sequence ID" value="KAF7992987.1"/>
    <property type="molecule type" value="Genomic_DNA"/>
</dbReference>
<evidence type="ECO:0000256" key="3">
    <source>
        <dbReference type="ARBA" id="ARBA00022490"/>
    </source>
</evidence>
<feature type="domain" description="Gamma tubulin complex component C-terminal" evidence="6">
    <location>
        <begin position="478"/>
        <end position="809"/>
    </location>
</feature>
<name>A0A835CR72_APHGI</name>
<dbReference type="GO" id="GO:0051225">
    <property type="term" value="P:spindle assembly"/>
    <property type="evidence" value="ECO:0007669"/>
    <property type="project" value="TreeGrafter"/>
</dbReference>
<dbReference type="InterPro" id="IPR042241">
    <property type="entry name" value="GCP_C_sf"/>
</dbReference>
<evidence type="ECO:0000256" key="5">
    <source>
        <dbReference type="ARBA" id="ARBA00023212"/>
    </source>
</evidence>
<dbReference type="PANTHER" id="PTHR19302">
    <property type="entry name" value="GAMMA TUBULIN COMPLEX PROTEIN"/>
    <property type="match status" value="1"/>
</dbReference>
<evidence type="ECO:0000259" key="6">
    <source>
        <dbReference type="Pfam" id="PF04130"/>
    </source>
</evidence>
<dbReference type="InterPro" id="IPR007259">
    <property type="entry name" value="GCP"/>
</dbReference>
<sequence length="834" mass="96025">MSTSEAETVSDLIQKMIMSMCGEQNPEIIRRFMRYSLGLLSSTQGVEKFHEDEISITNQITNKLTPRDSIIFDKLHSDLKDRPLKNRIGVLSFLLHMRQLDEITKDKFSIYDMRLGLTSPVASTSAQTPHGYQQNAQIVSLTTPDSSNQSTPINTCRLFSEDCISEDVLVQELIYSFQGIEGRILKLDSTYGFQIDLTSNINRYHKQAVLRLSELGYLHNVVRRGLDEITLNCAGRVADSLVAVLHKELSEYYRLIAIMQEEVNRSNGTMGYETVTLSHLHLWAYDPLDNLKWLASIVRSCKNQKGGALASAVYEFSNHGNPKVEKLVKRILESVCKPLYNMLIRWITDGILDDPYQEFFIEARINVVGDRMWHEKYFVRDSMVPIFITKSQAKKILGTGKSINFLREICKDSTPLHGRENYMLYDNDDDSNCNSNNKCHVETFFDMDPDGPLQTMMNAAYKETSTRVVESLTKEYQLMDHIQGIKGYLLLGQGHFVQHLMHLLEPELAKPANSLYPHNISSILETAIRATCTKIEDIDVQRRLDVRLLQSSENDSGWEVFILDYNVSGPIGTILEPCRETYQTVFFSLWKAKRMEYILSTIWKHEITSAKMFRKMPEVLPIQNLIHVITSSMVHLVHQMQYYLLFEVVECSWDVFANNLQQASSLDDIIVAHNFFVESVRRGTLLDEDSKELRDHLHAVYGPILSLQTLEETFLARTSQEYEARIENKRFINDESDKTKTWGRTNTLDIQNAERQNTFNKYLSTLSRQLKLLSKTYQDRVKKFLLMLASAENVSLQLLSVRLDFNEHYKSKDSSLLAPLTYRCQSDHSFAITK</sequence>
<dbReference type="InterPro" id="IPR040457">
    <property type="entry name" value="GCP_C"/>
</dbReference>
<gene>
    <name evidence="8" type="ORF">HCN44_005768</name>
</gene>
<dbReference type="GO" id="GO:0000930">
    <property type="term" value="C:gamma-tubulin complex"/>
    <property type="evidence" value="ECO:0007669"/>
    <property type="project" value="TreeGrafter"/>
</dbReference>
<evidence type="ECO:0000313" key="9">
    <source>
        <dbReference type="Proteomes" id="UP000639338"/>
    </source>
</evidence>
<evidence type="ECO:0000256" key="1">
    <source>
        <dbReference type="ARBA" id="ARBA00004245"/>
    </source>
</evidence>
<dbReference type="GO" id="GO:0000278">
    <property type="term" value="P:mitotic cell cycle"/>
    <property type="evidence" value="ECO:0007669"/>
    <property type="project" value="TreeGrafter"/>
</dbReference>
<comment type="caution">
    <text evidence="8">The sequence shown here is derived from an EMBL/GenBank/DDBJ whole genome shotgun (WGS) entry which is preliminary data.</text>
</comment>
<feature type="domain" description="Gamma tubulin complex component protein N-terminal" evidence="7">
    <location>
        <begin position="170"/>
        <end position="475"/>
    </location>
</feature>
<dbReference type="GO" id="GO:0005874">
    <property type="term" value="C:microtubule"/>
    <property type="evidence" value="ECO:0007669"/>
    <property type="project" value="UniProtKB-KW"/>
</dbReference>
<protein>
    <recommendedName>
        <fullName evidence="10">Gamma-tubulin complex component</fullName>
    </recommendedName>
</protein>
<organism evidence="8 9">
    <name type="scientific">Aphidius gifuensis</name>
    <name type="common">Parasitoid wasp</name>
    <dbReference type="NCBI Taxonomy" id="684658"/>
    <lineage>
        <taxon>Eukaryota</taxon>
        <taxon>Metazoa</taxon>
        <taxon>Ecdysozoa</taxon>
        <taxon>Arthropoda</taxon>
        <taxon>Hexapoda</taxon>
        <taxon>Insecta</taxon>
        <taxon>Pterygota</taxon>
        <taxon>Neoptera</taxon>
        <taxon>Endopterygota</taxon>
        <taxon>Hymenoptera</taxon>
        <taxon>Apocrita</taxon>
        <taxon>Ichneumonoidea</taxon>
        <taxon>Braconidae</taxon>
        <taxon>Aphidiinae</taxon>
        <taxon>Aphidius</taxon>
    </lineage>
</organism>
<comment type="subcellular location">
    <subcellularLocation>
        <location evidence="1">Cytoplasm</location>
        <location evidence="1">Cytoskeleton</location>
    </subcellularLocation>
</comment>
<evidence type="ECO:0000256" key="4">
    <source>
        <dbReference type="ARBA" id="ARBA00022701"/>
    </source>
</evidence>
<dbReference type="AlphaFoldDB" id="A0A835CR72"/>
<evidence type="ECO:0008006" key="10">
    <source>
        <dbReference type="Google" id="ProtNLM"/>
    </source>
</evidence>
<keyword evidence="9" id="KW-1185">Reference proteome</keyword>
<dbReference type="GO" id="GO:0051011">
    <property type="term" value="F:microtubule minus-end binding"/>
    <property type="evidence" value="ECO:0007669"/>
    <property type="project" value="TreeGrafter"/>
</dbReference>
<dbReference type="Pfam" id="PF17681">
    <property type="entry name" value="GCP_N_terminal"/>
    <property type="match status" value="1"/>
</dbReference>
<proteinExistence type="inferred from homology"/>
<dbReference type="PANTHER" id="PTHR19302:SF14">
    <property type="entry name" value="GAMMA-TUBULIN COMPLEX COMPONENT 3"/>
    <property type="match status" value="1"/>
</dbReference>
<dbReference type="InterPro" id="IPR041470">
    <property type="entry name" value="GCP_N"/>
</dbReference>
<keyword evidence="4" id="KW-0493">Microtubule</keyword>
<evidence type="ECO:0000313" key="8">
    <source>
        <dbReference type="EMBL" id="KAF7992987.1"/>
    </source>
</evidence>
<reference evidence="8 9" key="1">
    <citation type="submission" date="2020-08" db="EMBL/GenBank/DDBJ databases">
        <title>Aphidius gifuensis genome sequencing and assembly.</title>
        <authorList>
            <person name="Du Z."/>
        </authorList>
    </citation>
    <scope>NUCLEOTIDE SEQUENCE [LARGE SCALE GENOMIC DNA]</scope>
    <source>
        <strain evidence="8">YNYX2018</strain>
        <tissue evidence="8">Adults</tissue>
    </source>
</reference>
<evidence type="ECO:0000256" key="2">
    <source>
        <dbReference type="ARBA" id="ARBA00010337"/>
    </source>
</evidence>